<evidence type="ECO:0000256" key="5">
    <source>
        <dbReference type="ARBA" id="ARBA00022801"/>
    </source>
</evidence>
<dbReference type="InterPro" id="IPR051201">
    <property type="entry name" value="Chloro_Bact_Ser_Proteases"/>
</dbReference>
<dbReference type="InterPro" id="IPR001940">
    <property type="entry name" value="Peptidase_S1C"/>
</dbReference>
<evidence type="ECO:0000313" key="9">
    <source>
        <dbReference type="Proteomes" id="UP001157733"/>
    </source>
</evidence>
<evidence type="ECO:0000256" key="4">
    <source>
        <dbReference type="ARBA" id="ARBA00022737"/>
    </source>
</evidence>
<accession>A0ABN8VVZ7</accession>
<dbReference type="InterPro" id="IPR011782">
    <property type="entry name" value="Pept_S1C_Do"/>
</dbReference>
<dbReference type="Gene3D" id="2.40.10.10">
    <property type="entry name" value="Trypsin-like serine proteases"/>
    <property type="match status" value="2"/>
</dbReference>
<evidence type="ECO:0000256" key="6">
    <source>
        <dbReference type="ARBA" id="ARBA00022825"/>
    </source>
</evidence>
<dbReference type="InterPro" id="IPR009003">
    <property type="entry name" value="Peptidase_S1_PA"/>
</dbReference>
<dbReference type="EC" id="3.4.21.-" evidence="8"/>
<keyword evidence="6" id="KW-0720">Serine protease</keyword>
<dbReference type="PROSITE" id="PS50106">
    <property type="entry name" value="PDZ"/>
    <property type="match status" value="2"/>
</dbReference>
<dbReference type="SMART" id="SM00228">
    <property type="entry name" value="PDZ"/>
    <property type="match status" value="2"/>
</dbReference>
<feature type="domain" description="PDZ" evidence="7">
    <location>
        <begin position="256"/>
        <end position="322"/>
    </location>
</feature>
<evidence type="ECO:0000256" key="2">
    <source>
        <dbReference type="ARBA" id="ARBA00022670"/>
    </source>
</evidence>
<dbReference type="PANTHER" id="PTHR43343">
    <property type="entry name" value="PEPTIDASE S12"/>
    <property type="match status" value="1"/>
</dbReference>
<comment type="similarity">
    <text evidence="1">Belongs to the peptidase S1C family.</text>
</comment>
<proteinExistence type="inferred from homology"/>
<evidence type="ECO:0000313" key="8">
    <source>
        <dbReference type="EMBL" id="CAI2717950.1"/>
    </source>
</evidence>
<keyword evidence="9" id="KW-1185">Reference proteome</keyword>
<dbReference type="Proteomes" id="UP001157733">
    <property type="component" value="Chromosome"/>
</dbReference>
<evidence type="ECO:0000256" key="1">
    <source>
        <dbReference type="ARBA" id="ARBA00010541"/>
    </source>
</evidence>
<name>A0ABN8VVZ7_9BACT</name>
<dbReference type="Pfam" id="PF13365">
    <property type="entry name" value="Trypsin_2"/>
    <property type="match status" value="1"/>
</dbReference>
<organism evidence="8 9">
    <name type="scientific">Nitrospina watsonii</name>
    <dbReference type="NCBI Taxonomy" id="1323948"/>
    <lineage>
        <taxon>Bacteria</taxon>
        <taxon>Pseudomonadati</taxon>
        <taxon>Nitrospinota/Tectimicrobiota group</taxon>
        <taxon>Nitrospinota</taxon>
        <taxon>Nitrospinia</taxon>
        <taxon>Nitrospinales</taxon>
        <taxon>Nitrospinaceae</taxon>
        <taxon>Nitrospina</taxon>
    </lineage>
</organism>
<evidence type="ECO:0000256" key="3">
    <source>
        <dbReference type="ARBA" id="ARBA00022729"/>
    </source>
</evidence>
<keyword evidence="5 8" id="KW-0378">Hydrolase</keyword>
<keyword evidence="3" id="KW-0732">Signal</keyword>
<dbReference type="GO" id="GO:0008233">
    <property type="term" value="F:peptidase activity"/>
    <property type="evidence" value="ECO:0007669"/>
    <property type="project" value="UniProtKB-KW"/>
</dbReference>
<dbReference type="InterPro" id="IPR043504">
    <property type="entry name" value="Peptidase_S1_PA_chymotrypsin"/>
</dbReference>
<dbReference type="PANTHER" id="PTHR43343:SF3">
    <property type="entry name" value="PROTEASE DO-LIKE 8, CHLOROPLASTIC"/>
    <property type="match status" value="1"/>
</dbReference>
<dbReference type="EMBL" id="OX336137">
    <property type="protein sequence ID" value="CAI2717950.1"/>
    <property type="molecule type" value="Genomic_DNA"/>
</dbReference>
<keyword evidence="2 8" id="KW-0645">Protease</keyword>
<feature type="domain" description="PDZ" evidence="7">
    <location>
        <begin position="356"/>
        <end position="452"/>
    </location>
</feature>
<protein>
    <submittedName>
        <fullName evidence="8">Serine protease Do</fullName>
        <ecNumber evidence="8">3.4.21.-</ecNumber>
    </submittedName>
</protein>
<dbReference type="PRINTS" id="PR00834">
    <property type="entry name" value="PROTEASES2C"/>
</dbReference>
<gene>
    <name evidence="8" type="primary">degP</name>
    <name evidence="8" type="ORF">NSPWAT_1091</name>
</gene>
<dbReference type="SUPFAM" id="SSF50156">
    <property type="entry name" value="PDZ domain-like"/>
    <property type="match status" value="2"/>
</dbReference>
<evidence type="ECO:0000259" key="7">
    <source>
        <dbReference type="PROSITE" id="PS50106"/>
    </source>
</evidence>
<dbReference type="Pfam" id="PF13180">
    <property type="entry name" value="PDZ_2"/>
    <property type="match status" value="2"/>
</dbReference>
<dbReference type="InterPro" id="IPR036034">
    <property type="entry name" value="PDZ_sf"/>
</dbReference>
<dbReference type="InterPro" id="IPR001478">
    <property type="entry name" value="PDZ"/>
</dbReference>
<dbReference type="SUPFAM" id="SSF50494">
    <property type="entry name" value="Trypsin-like serine proteases"/>
    <property type="match status" value="1"/>
</dbReference>
<dbReference type="GO" id="GO:0006508">
    <property type="term" value="P:proteolysis"/>
    <property type="evidence" value="ECO:0007669"/>
    <property type="project" value="UniProtKB-KW"/>
</dbReference>
<reference evidence="8 9" key="1">
    <citation type="submission" date="2022-09" db="EMBL/GenBank/DDBJ databases">
        <authorList>
            <person name="Kop L."/>
        </authorList>
    </citation>
    <scope>NUCLEOTIDE SEQUENCE [LARGE SCALE GENOMIC DNA]</scope>
    <source>
        <strain evidence="8 9">347</strain>
    </source>
</reference>
<dbReference type="NCBIfam" id="TIGR02037">
    <property type="entry name" value="degP_htrA_DO"/>
    <property type="match status" value="1"/>
</dbReference>
<keyword evidence="4" id="KW-0677">Repeat</keyword>
<dbReference type="RefSeq" id="WP_282010865.1">
    <property type="nucleotide sequence ID" value="NZ_OX336137.1"/>
</dbReference>
<sequence>MNGLVRAVCLLWAIVGMAGIITAPVPANAEPFPRRTPVVEAVERVGPAVVNIFTEEAPRPLKNPFRDFFGNGLLDPFFRQFAPQSSQRRSLGSGVLIHPDGTILTNEHVIAKAVRIQVTLIDNREFDARLIGADLKSDLAVIKIDSDEPLPHVEMGRSHDLMIGETVIAIGNPFGLKHTVTSGIISALDRSIHAGKKQMFNDFIQVDASINPGNSGGPLLNINGELIGVNTAIYQEAQGIGFAIPIDAARRIVQDLIEFGKVFRGWIGVTVQDLNPALARQFQMEHTRGALVTRVFEESPASRGGLQPGDVILAIDGHELPGKPDFKRRLTSYTVGDTLEITYRRAGRDHTLKLNVVKIPDSAAVQFAKEGLGIEVRGITADLRRRYRLATTEGVVIVSVRRDSESGQIGIRPGDIIRQVNQGVVNTPADFNAALIEARKHSSILLLVQRGQSGYYVTLNLELP</sequence>
<dbReference type="Gene3D" id="2.30.42.10">
    <property type="match status" value="2"/>
</dbReference>